<organism evidence="1 2">
    <name type="scientific">Mesobacillus boroniphilus JCM 21738</name>
    <dbReference type="NCBI Taxonomy" id="1294265"/>
    <lineage>
        <taxon>Bacteria</taxon>
        <taxon>Bacillati</taxon>
        <taxon>Bacillota</taxon>
        <taxon>Bacilli</taxon>
        <taxon>Bacillales</taxon>
        <taxon>Bacillaceae</taxon>
        <taxon>Mesobacillus</taxon>
    </lineage>
</organism>
<accession>W4RJ15</accession>
<protein>
    <submittedName>
        <fullName evidence="1">Uncharacterized protein</fullName>
    </submittedName>
</protein>
<dbReference type="Proteomes" id="UP000018949">
    <property type="component" value="Unassembled WGS sequence"/>
</dbReference>
<dbReference type="AlphaFoldDB" id="W4RJ15"/>
<evidence type="ECO:0000313" key="1">
    <source>
        <dbReference type="EMBL" id="GAE43569.1"/>
    </source>
</evidence>
<name>W4RJ15_9BACI</name>
<comment type="caution">
    <text evidence="1">The sequence shown here is derived from an EMBL/GenBank/DDBJ whole genome shotgun (WGS) entry which is preliminary data.</text>
</comment>
<dbReference type="Pfam" id="PF19618">
    <property type="entry name" value="DUF6123"/>
    <property type="match status" value="1"/>
</dbReference>
<reference evidence="1 2" key="1">
    <citation type="submission" date="2013-12" db="EMBL/GenBank/DDBJ databases">
        <title>NBRP : Genome information of microbial organism related human and environment.</title>
        <authorList>
            <person name="Hattori M."/>
            <person name="Oshima K."/>
            <person name="Inaba H."/>
            <person name="Suda W."/>
            <person name="Sakamoto M."/>
            <person name="Iino T."/>
            <person name="Kitahara M."/>
            <person name="Oshida Y."/>
            <person name="Iida T."/>
            <person name="Kudo T."/>
            <person name="Itoh T."/>
            <person name="Ahmed I."/>
            <person name="Ohkuma M."/>
        </authorList>
    </citation>
    <scope>NUCLEOTIDE SEQUENCE [LARGE SCALE GENOMIC DNA]</scope>
    <source>
        <strain evidence="1 2">JCM 21738</strain>
    </source>
</reference>
<dbReference type="eggNOG" id="ENOG50333CR">
    <property type="taxonomic scope" value="Bacteria"/>
</dbReference>
<evidence type="ECO:0000313" key="2">
    <source>
        <dbReference type="Proteomes" id="UP000018949"/>
    </source>
</evidence>
<proteinExistence type="predicted"/>
<keyword evidence="2" id="KW-1185">Reference proteome</keyword>
<sequence>MKRGLIQSVRTVEDYLLHLKSKGFQLREDAIGFIYFGQQYTNSTDELTNTAIEITLKAQKGFDGSFYISLLETFASNKIYSRKAALQYVKKIELLAV</sequence>
<dbReference type="InterPro" id="IPR046126">
    <property type="entry name" value="DUF6123"/>
</dbReference>
<dbReference type="EMBL" id="BAUW01000001">
    <property type="protein sequence ID" value="GAE43569.1"/>
    <property type="molecule type" value="Genomic_DNA"/>
</dbReference>
<gene>
    <name evidence="1" type="ORF">JCM21738_216</name>
</gene>